<dbReference type="CDD" id="cd00130">
    <property type="entry name" value="PAS"/>
    <property type="match status" value="1"/>
</dbReference>
<evidence type="ECO:0000256" key="15">
    <source>
        <dbReference type="SAM" id="Phobius"/>
    </source>
</evidence>
<evidence type="ECO:0000256" key="14">
    <source>
        <dbReference type="SAM" id="MobiDB-lite"/>
    </source>
</evidence>
<dbReference type="PRINTS" id="PR00344">
    <property type="entry name" value="BCTRLSENSOR"/>
</dbReference>
<reference evidence="18" key="1">
    <citation type="submission" date="2008-10" db="EMBL/GenBank/DDBJ databases">
        <title>Complete sequence of Desulfovibrio vulgaris str. 'Miyazaki F'.</title>
        <authorList>
            <person name="Lucas S."/>
            <person name="Copeland A."/>
            <person name="Lapidus A."/>
            <person name="Glavina del Rio T."/>
            <person name="Dalin E."/>
            <person name="Tice H."/>
            <person name="Bruce D."/>
            <person name="Goodwin L."/>
            <person name="Pitluck S."/>
            <person name="Sims D."/>
            <person name="Brettin T."/>
            <person name="Detter J.C."/>
            <person name="Han C."/>
            <person name="Larimer F."/>
            <person name="Land M."/>
            <person name="Hauser L."/>
            <person name="Kyrpides N."/>
            <person name="Mikhailova N."/>
            <person name="Hazen T.C."/>
            <person name="Richardson P."/>
        </authorList>
    </citation>
    <scope>NUCLEOTIDE SEQUENCE</scope>
    <source>
        <strain evidence="18">Miyazaki F</strain>
    </source>
</reference>
<dbReference type="Gene3D" id="1.10.287.130">
    <property type="match status" value="1"/>
</dbReference>
<dbReference type="InterPro" id="IPR003594">
    <property type="entry name" value="HATPase_dom"/>
</dbReference>
<dbReference type="GO" id="GO:0005524">
    <property type="term" value="F:ATP binding"/>
    <property type="evidence" value="ECO:0007669"/>
    <property type="project" value="UniProtKB-KW"/>
</dbReference>
<dbReference type="GO" id="GO:0000155">
    <property type="term" value="F:phosphorelay sensor kinase activity"/>
    <property type="evidence" value="ECO:0007669"/>
    <property type="project" value="InterPro"/>
</dbReference>
<evidence type="ECO:0000256" key="12">
    <source>
        <dbReference type="ARBA" id="ARBA00023012"/>
    </source>
</evidence>
<dbReference type="SMART" id="SM00388">
    <property type="entry name" value="HisKA"/>
    <property type="match status" value="1"/>
</dbReference>
<dbReference type="InterPro" id="IPR013656">
    <property type="entry name" value="PAS_4"/>
</dbReference>
<comment type="catalytic activity">
    <reaction evidence="1">
        <text>ATP + protein L-histidine = ADP + protein N-phospho-L-histidine.</text>
        <dbReference type="EC" id="2.7.13.3"/>
    </reaction>
</comment>
<dbReference type="Pfam" id="PF02518">
    <property type="entry name" value="HATPase_c"/>
    <property type="match status" value="1"/>
</dbReference>
<dbReference type="SUPFAM" id="SSF47384">
    <property type="entry name" value="Homodimeric domain of signal transducing histidine kinase"/>
    <property type="match status" value="1"/>
</dbReference>
<keyword evidence="9 18" id="KW-0418">Kinase</keyword>
<dbReference type="EC" id="2.7.13.3" evidence="3"/>
<dbReference type="PROSITE" id="PS50113">
    <property type="entry name" value="PAC"/>
    <property type="match status" value="1"/>
</dbReference>
<protein>
    <recommendedName>
        <fullName evidence="3">histidine kinase</fullName>
        <ecNumber evidence="3">2.7.13.3</ecNumber>
    </recommendedName>
</protein>
<keyword evidence="10" id="KW-0067">ATP-binding</keyword>
<evidence type="ECO:0000256" key="3">
    <source>
        <dbReference type="ARBA" id="ARBA00012438"/>
    </source>
</evidence>
<name>B8DL77_NITV9</name>
<evidence type="ECO:0000259" key="16">
    <source>
        <dbReference type="PROSITE" id="PS50109"/>
    </source>
</evidence>
<evidence type="ECO:0000256" key="1">
    <source>
        <dbReference type="ARBA" id="ARBA00000085"/>
    </source>
</evidence>
<organism evidence="18">
    <name type="scientific">Nitratidesulfovibrio vulgaris (strain DSM 19637 / Miyazaki F)</name>
    <name type="common">Desulfovibrio vulgaris</name>
    <dbReference type="NCBI Taxonomy" id="883"/>
    <lineage>
        <taxon>Bacteria</taxon>
        <taxon>Pseudomonadati</taxon>
        <taxon>Thermodesulfobacteriota</taxon>
        <taxon>Desulfovibrionia</taxon>
        <taxon>Desulfovibrionales</taxon>
        <taxon>Desulfovibrionaceae</taxon>
        <taxon>Nitratidesulfovibrio</taxon>
    </lineage>
</organism>
<dbReference type="PANTHER" id="PTHR43065">
    <property type="entry name" value="SENSOR HISTIDINE KINASE"/>
    <property type="match status" value="1"/>
</dbReference>
<feature type="compositionally biased region" description="Low complexity" evidence="14">
    <location>
        <begin position="166"/>
        <end position="184"/>
    </location>
</feature>
<dbReference type="Pfam" id="PF08448">
    <property type="entry name" value="PAS_4"/>
    <property type="match status" value="1"/>
</dbReference>
<keyword evidence="8" id="KW-0547">Nucleotide-binding</keyword>
<dbReference type="PROSITE" id="PS50109">
    <property type="entry name" value="HIS_KIN"/>
    <property type="match status" value="1"/>
</dbReference>
<dbReference type="SMART" id="SM00387">
    <property type="entry name" value="HATPase_c"/>
    <property type="match status" value="1"/>
</dbReference>
<dbReference type="InterPro" id="IPR004358">
    <property type="entry name" value="Sig_transdc_His_kin-like_C"/>
</dbReference>
<evidence type="ECO:0000256" key="8">
    <source>
        <dbReference type="ARBA" id="ARBA00022741"/>
    </source>
</evidence>
<evidence type="ECO:0000256" key="2">
    <source>
        <dbReference type="ARBA" id="ARBA00004651"/>
    </source>
</evidence>
<evidence type="ECO:0000256" key="10">
    <source>
        <dbReference type="ARBA" id="ARBA00022840"/>
    </source>
</evidence>
<feature type="region of interest" description="Disordered" evidence="14">
    <location>
        <begin position="515"/>
        <end position="542"/>
    </location>
</feature>
<feature type="region of interest" description="Disordered" evidence="14">
    <location>
        <begin position="163"/>
        <end position="187"/>
    </location>
</feature>
<dbReference type="InterPro" id="IPR035965">
    <property type="entry name" value="PAS-like_dom_sf"/>
</dbReference>
<evidence type="ECO:0000256" key="5">
    <source>
        <dbReference type="ARBA" id="ARBA00022553"/>
    </source>
</evidence>
<proteinExistence type="predicted"/>
<dbReference type="Pfam" id="PF17203">
    <property type="entry name" value="sCache_3_2"/>
    <property type="match status" value="1"/>
</dbReference>
<keyword evidence="13 15" id="KW-0472">Membrane</keyword>
<accession>B8DL77</accession>
<evidence type="ECO:0000259" key="17">
    <source>
        <dbReference type="PROSITE" id="PS50113"/>
    </source>
</evidence>
<feature type="domain" description="Histidine kinase" evidence="16">
    <location>
        <begin position="382"/>
        <end position="614"/>
    </location>
</feature>
<dbReference type="STRING" id="883.DvMF_0824"/>
<feature type="domain" description="PAC" evidence="17">
    <location>
        <begin position="317"/>
        <end position="369"/>
    </location>
</feature>
<dbReference type="InterPro" id="IPR033463">
    <property type="entry name" value="sCache_3"/>
</dbReference>
<dbReference type="KEGG" id="dvm:DvMF_0824"/>
<feature type="compositionally biased region" description="Basic and acidic residues" evidence="14">
    <location>
        <begin position="515"/>
        <end position="530"/>
    </location>
</feature>
<keyword evidence="7 15" id="KW-0812">Transmembrane</keyword>
<feature type="transmembrane region" description="Helical" evidence="15">
    <location>
        <begin position="20"/>
        <end position="38"/>
    </location>
</feature>
<feature type="transmembrane region" description="Helical" evidence="15">
    <location>
        <begin position="214"/>
        <end position="235"/>
    </location>
</feature>
<evidence type="ECO:0000313" key="18">
    <source>
        <dbReference type="EMBL" id="ACL07780.1"/>
    </source>
</evidence>
<dbReference type="eggNOG" id="COG3852">
    <property type="taxonomic scope" value="Bacteria"/>
</dbReference>
<dbReference type="InterPro" id="IPR000700">
    <property type="entry name" value="PAS-assoc_C"/>
</dbReference>
<keyword evidence="5" id="KW-0597">Phosphoprotein</keyword>
<dbReference type="Gene3D" id="3.30.450.20">
    <property type="entry name" value="PAS domain"/>
    <property type="match status" value="2"/>
</dbReference>
<dbReference type="PANTHER" id="PTHR43065:SF10">
    <property type="entry name" value="PEROXIDE STRESS-ACTIVATED HISTIDINE KINASE MAK3"/>
    <property type="match status" value="1"/>
</dbReference>
<evidence type="ECO:0000256" key="9">
    <source>
        <dbReference type="ARBA" id="ARBA00022777"/>
    </source>
</evidence>
<dbReference type="AlphaFoldDB" id="B8DL77"/>
<evidence type="ECO:0000256" key="6">
    <source>
        <dbReference type="ARBA" id="ARBA00022679"/>
    </source>
</evidence>
<keyword evidence="12" id="KW-0902">Two-component regulatory system</keyword>
<dbReference type="NCBIfam" id="TIGR00229">
    <property type="entry name" value="sensory_box"/>
    <property type="match status" value="1"/>
</dbReference>
<evidence type="ECO:0000256" key="11">
    <source>
        <dbReference type="ARBA" id="ARBA00022989"/>
    </source>
</evidence>
<dbReference type="SUPFAM" id="SSF103190">
    <property type="entry name" value="Sensory domain-like"/>
    <property type="match status" value="1"/>
</dbReference>
<dbReference type="CDD" id="cd00082">
    <property type="entry name" value="HisKA"/>
    <property type="match status" value="1"/>
</dbReference>
<dbReference type="SUPFAM" id="SSF55874">
    <property type="entry name" value="ATPase domain of HSP90 chaperone/DNA topoisomerase II/histidine kinase"/>
    <property type="match status" value="1"/>
</dbReference>
<dbReference type="SUPFAM" id="SSF55785">
    <property type="entry name" value="PYP-like sensor domain (PAS domain)"/>
    <property type="match status" value="1"/>
</dbReference>
<dbReference type="InterPro" id="IPR000014">
    <property type="entry name" value="PAS"/>
</dbReference>
<dbReference type="InterPro" id="IPR005467">
    <property type="entry name" value="His_kinase_dom"/>
</dbReference>
<gene>
    <name evidence="18" type="ordered locus">DvMF_0824</name>
</gene>
<dbReference type="Pfam" id="PF00512">
    <property type="entry name" value="HisKA"/>
    <property type="match status" value="1"/>
</dbReference>
<dbReference type="InterPro" id="IPR036890">
    <property type="entry name" value="HATPase_C_sf"/>
</dbReference>
<keyword evidence="4" id="KW-1003">Cell membrane</keyword>
<evidence type="ECO:0000256" key="13">
    <source>
        <dbReference type="ARBA" id="ARBA00023136"/>
    </source>
</evidence>
<dbReference type="InterPro" id="IPR003661">
    <property type="entry name" value="HisK_dim/P_dom"/>
</dbReference>
<dbReference type="Gene3D" id="3.30.565.10">
    <property type="entry name" value="Histidine kinase-like ATPase, C-terminal domain"/>
    <property type="match status" value="1"/>
</dbReference>
<dbReference type="EMBL" id="CP001197">
    <property type="protein sequence ID" value="ACL07780.1"/>
    <property type="molecule type" value="Genomic_DNA"/>
</dbReference>
<sequence length="616" mass="65989">MVLNPDMPDRKGAASRLSPWLVVGMAMILALAVVVLAVRNTQRERRHMSQNLMDRAEALIWALEAGTRIWMGKSGGGQHLQALLAETAMQPGIAYMAVVDGRGVIIAHSNRDRIGQPLHAAEDGGIPATTQERQWRTIETPSGKVFEVYKVFSPSLPLLHDAGHAPGSSCTDGGGSSPPTSSGYGESGAERHDIFVGLAVAPFEEALTEDLRNAAMFALLVVTLGFGGFISLFWAQNYRLSRRLLRDTRAFAAEVVTQLPVGLLVTDGDGAITMANASVAAMLRQKQERLEGSPLGGRWGVDWRGACDDLAAGKPVMERECELVAEDGRVVPASLSASRIVNEDGEFLGHLFILRNLEEVKRLQDQLRRNERLSALGNLAAGVAHEIRNPLSSIKGFATYLAGRLQDDGKGRDAARLVVQEVDRLNRVVSELLEFARPGVPDLREVHVDTVIERSVRLAATDAAARGVDLRCVPGSALPPAFLDAERFTQALLNLLLNAVEATPPGGSVEVRAAVRSEKGPEKGPEKGAERGPGGKPDAGPRAWLDVQVADTGRGMSPDVLKEIFNPYFTTKPSGTGLGLAIVHGVVEAHGGSIKVESQPERGTTVTISLPLRRPA</sequence>
<evidence type="ECO:0000256" key="7">
    <source>
        <dbReference type="ARBA" id="ARBA00022692"/>
    </source>
</evidence>
<dbReference type="InterPro" id="IPR036097">
    <property type="entry name" value="HisK_dim/P_sf"/>
</dbReference>
<comment type="subcellular location">
    <subcellularLocation>
        <location evidence="2">Cell membrane</location>
        <topology evidence="2">Multi-pass membrane protein</topology>
    </subcellularLocation>
</comment>
<keyword evidence="11 15" id="KW-1133">Transmembrane helix</keyword>
<dbReference type="InterPro" id="IPR029151">
    <property type="entry name" value="Sensor-like_sf"/>
</dbReference>
<dbReference type="GO" id="GO:0005886">
    <property type="term" value="C:plasma membrane"/>
    <property type="evidence" value="ECO:0007669"/>
    <property type="project" value="UniProtKB-SubCell"/>
</dbReference>
<keyword evidence="6" id="KW-0808">Transferase</keyword>
<evidence type="ECO:0000256" key="4">
    <source>
        <dbReference type="ARBA" id="ARBA00022475"/>
    </source>
</evidence>
<dbReference type="HOGENOM" id="CLU_000445_89_29_7"/>